<gene>
    <name evidence="2" type="ORF">ACFLIM_38965</name>
</gene>
<evidence type="ECO:0000256" key="1">
    <source>
        <dbReference type="SAM" id="MobiDB-lite"/>
    </source>
</evidence>
<reference evidence="2 3" key="1">
    <citation type="submission" date="2024-10" db="EMBL/GenBank/DDBJ databases">
        <authorList>
            <person name="Topkara A.R."/>
            <person name="Saygin H."/>
        </authorList>
    </citation>
    <scope>NUCLEOTIDE SEQUENCE [LARGE SCALE GENOMIC DNA]</scope>
    <source>
        <strain evidence="2 3">M3C6</strain>
    </source>
</reference>
<feature type="region of interest" description="Disordered" evidence="1">
    <location>
        <begin position="1"/>
        <end position="42"/>
    </location>
</feature>
<name>A0ABW7AP52_9ACTN</name>
<protein>
    <submittedName>
        <fullName evidence="2">Uncharacterized protein</fullName>
    </submittedName>
</protein>
<organism evidence="2 3">
    <name type="scientific">Nonomuraea marmarensis</name>
    <dbReference type="NCBI Taxonomy" id="3351344"/>
    <lineage>
        <taxon>Bacteria</taxon>
        <taxon>Bacillati</taxon>
        <taxon>Actinomycetota</taxon>
        <taxon>Actinomycetes</taxon>
        <taxon>Streptosporangiales</taxon>
        <taxon>Streptosporangiaceae</taxon>
        <taxon>Nonomuraea</taxon>
    </lineage>
</organism>
<sequence length="82" mass="8963">MSGSMENEQPTPYRNGKKKKPRRIAGKRVVKHKKKEQQMPRHQVVCSDDVVAVVEGYGVTKADLASVRAMVLGIPLASTGGM</sequence>
<evidence type="ECO:0000313" key="3">
    <source>
        <dbReference type="Proteomes" id="UP001603978"/>
    </source>
</evidence>
<evidence type="ECO:0000313" key="2">
    <source>
        <dbReference type="EMBL" id="MFG1709190.1"/>
    </source>
</evidence>
<dbReference type="EMBL" id="JBICRM010000034">
    <property type="protein sequence ID" value="MFG1709190.1"/>
    <property type="molecule type" value="Genomic_DNA"/>
</dbReference>
<feature type="compositionally biased region" description="Basic residues" evidence="1">
    <location>
        <begin position="15"/>
        <end position="35"/>
    </location>
</feature>
<accession>A0ABW7AP52</accession>
<keyword evidence="3" id="KW-1185">Reference proteome</keyword>
<comment type="caution">
    <text evidence="2">The sequence shown here is derived from an EMBL/GenBank/DDBJ whole genome shotgun (WGS) entry which is preliminary data.</text>
</comment>
<proteinExistence type="predicted"/>
<dbReference type="Proteomes" id="UP001603978">
    <property type="component" value="Unassembled WGS sequence"/>
</dbReference>
<feature type="compositionally biased region" description="Polar residues" evidence="1">
    <location>
        <begin position="1"/>
        <end position="12"/>
    </location>
</feature>
<dbReference type="RefSeq" id="WP_393173723.1">
    <property type="nucleotide sequence ID" value="NZ_JBICRM010000034.1"/>
</dbReference>